<keyword evidence="4" id="KW-0548">Nucleotidyltransferase</keyword>
<keyword evidence="5" id="KW-1185">Reference proteome</keyword>
<dbReference type="Pfam" id="PF01336">
    <property type="entry name" value="tRNA_anti-codon"/>
    <property type="match status" value="1"/>
</dbReference>
<comment type="similarity">
    <text evidence="1">Belongs to the DNA polymerase type-C family. DnaE2 subfamily.</text>
</comment>
<dbReference type="CDD" id="cd04485">
    <property type="entry name" value="DnaE_OBF"/>
    <property type="match status" value="1"/>
</dbReference>
<protein>
    <recommendedName>
        <fullName evidence="2">Error-prone DNA polymerase</fullName>
    </recommendedName>
</protein>
<proteinExistence type="inferred from homology"/>
<name>A0A0S4LJC6_9BACT</name>
<organism evidence="4 5">
    <name type="scientific">Candidatus Nitrospira nitrificans</name>
    <dbReference type="NCBI Taxonomy" id="1742973"/>
    <lineage>
        <taxon>Bacteria</taxon>
        <taxon>Pseudomonadati</taxon>
        <taxon>Nitrospirota</taxon>
        <taxon>Nitrospiria</taxon>
        <taxon>Nitrospirales</taxon>
        <taxon>Nitrospiraceae</taxon>
        <taxon>Nitrospira</taxon>
    </lineage>
</organism>
<dbReference type="GO" id="GO:0003676">
    <property type="term" value="F:nucleic acid binding"/>
    <property type="evidence" value="ECO:0007669"/>
    <property type="project" value="InterPro"/>
</dbReference>
<dbReference type="GO" id="GO:0008408">
    <property type="term" value="F:3'-5' exonuclease activity"/>
    <property type="evidence" value="ECO:0007669"/>
    <property type="project" value="InterPro"/>
</dbReference>
<evidence type="ECO:0000259" key="3">
    <source>
        <dbReference type="Pfam" id="PF01336"/>
    </source>
</evidence>
<dbReference type="GO" id="GO:0006260">
    <property type="term" value="P:DNA replication"/>
    <property type="evidence" value="ECO:0007669"/>
    <property type="project" value="InterPro"/>
</dbReference>
<evidence type="ECO:0000313" key="4">
    <source>
        <dbReference type="EMBL" id="CUS37667.1"/>
    </source>
</evidence>
<dbReference type="Proteomes" id="UP000198736">
    <property type="component" value="Unassembled WGS sequence"/>
</dbReference>
<dbReference type="AlphaFoldDB" id="A0A0S4LJC6"/>
<dbReference type="STRING" id="1742973.COMA2_310001"/>
<gene>
    <name evidence="4" type="ORF">COMA2_310001</name>
</gene>
<dbReference type="GO" id="GO:0003887">
    <property type="term" value="F:DNA-directed DNA polymerase activity"/>
    <property type="evidence" value="ECO:0007669"/>
    <property type="project" value="UniProtKB-KW"/>
</dbReference>
<dbReference type="PANTHER" id="PTHR32294:SF4">
    <property type="entry name" value="ERROR-PRONE DNA POLYMERASE"/>
    <property type="match status" value="1"/>
</dbReference>
<keyword evidence="4" id="KW-0239">DNA-directed DNA polymerase</keyword>
<accession>A0A0S4LJC6</accession>
<evidence type="ECO:0000256" key="1">
    <source>
        <dbReference type="ARBA" id="ARBA00007391"/>
    </source>
</evidence>
<evidence type="ECO:0000256" key="2">
    <source>
        <dbReference type="ARBA" id="ARBA00017273"/>
    </source>
</evidence>
<feature type="domain" description="OB" evidence="3">
    <location>
        <begin position="66"/>
        <end position="138"/>
    </location>
</feature>
<keyword evidence="4" id="KW-0808">Transferase</keyword>
<dbReference type="InterPro" id="IPR004365">
    <property type="entry name" value="NA-bd_OB_tRNA"/>
</dbReference>
<evidence type="ECO:0000313" key="5">
    <source>
        <dbReference type="Proteomes" id="UP000198736"/>
    </source>
</evidence>
<dbReference type="InterPro" id="IPR004805">
    <property type="entry name" value="DnaE2/DnaE/PolC"/>
</dbReference>
<dbReference type="PANTHER" id="PTHR32294">
    <property type="entry name" value="DNA POLYMERASE III SUBUNIT ALPHA"/>
    <property type="match status" value="1"/>
</dbReference>
<sequence length="154" mass="16600">MEGERAAAPETSPLREMTEVERLEADYGGTGVTLGRHPLAMRRAELMRAGVTRARDLARGAAGGRVRVAGSVIVRQRPGTAKGFVFLSLEDETGIANVIVTPGLFQRYRLVLVTEPLLLVDGILQRQDGVVSVKAQRVAALPRLAHHAPSHDFG</sequence>
<dbReference type="EMBL" id="CZPZ01000025">
    <property type="protein sequence ID" value="CUS37667.1"/>
    <property type="molecule type" value="Genomic_DNA"/>
</dbReference>
<reference evidence="5" key="1">
    <citation type="submission" date="2015-10" db="EMBL/GenBank/DDBJ databases">
        <authorList>
            <person name="Luecker S."/>
            <person name="Luecker S."/>
        </authorList>
    </citation>
    <scope>NUCLEOTIDE SEQUENCE [LARGE SCALE GENOMIC DNA]</scope>
</reference>